<dbReference type="EMBL" id="SHKW01000001">
    <property type="protein sequence ID" value="RZU40515.1"/>
    <property type="molecule type" value="Genomic_DNA"/>
</dbReference>
<protein>
    <submittedName>
        <fullName evidence="1">Uncharacterized protein</fullName>
    </submittedName>
</protein>
<name>A0A4Q7YU91_9BACT</name>
<evidence type="ECO:0000313" key="1">
    <source>
        <dbReference type="EMBL" id="RZU40515.1"/>
    </source>
</evidence>
<reference evidence="1 2" key="1">
    <citation type="submission" date="2019-02" db="EMBL/GenBank/DDBJ databases">
        <title>Genomic Encyclopedia of Archaeal and Bacterial Type Strains, Phase II (KMG-II): from individual species to whole genera.</title>
        <authorList>
            <person name="Goeker M."/>
        </authorList>
    </citation>
    <scope>NUCLEOTIDE SEQUENCE [LARGE SCALE GENOMIC DNA]</scope>
    <source>
        <strain evidence="1 2">DSM 18101</strain>
    </source>
</reference>
<evidence type="ECO:0000313" key="2">
    <source>
        <dbReference type="Proteomes" id="UP000292958"/>
    </source>
</evidence>
<sequence length="117" mass="13140">MKLSVPTYSPLQFVRGSLPILILFPLSQSRLFAAQDTCNTAPPASTYRFIAGDLKDLRHLQLARDFNAKGTLEIKICAGEVRIFPSQDRRIHLNVDLQKTPPSDITAFVRKIESNDN</sequence>
<dbReference type="Proteomes" id="UP000292958">
    <property type="component" value="Unassembled WGS sequence"/>
</dbReference>
<proteinExistence type="predicted"/>
<keyword evidence="2" id="KW-1185">Reference proteome</keyword>
<organism evidence="1 2">
    <name type="scientific">Edaphobacter modestus</name>
    <dbReference type="NCBI Taxonomy" id="388466"/>
    <lineage>
        <taxon>Bacteria</taxon>
        <taxon>Pseudomonadati</taxon>
        <taxon>Acidobacteriota</taxon>
        <taxon>Terriglobia</taxon>
        <taxon>Terriglobales</taxon>
        <taxon>Acidobacteriaceae</taxon>
        <taxon>Edaphobacter</taxon>
    </lineage>
</organism>
<comment type="caution">
    <text evidence="1">The sequence shown here is derived from an EMBL/GenBank/DDBJ whole genome shotgun (WGS) entry which is preliminary data.</text>
</comment>
<accession>A0A4Q7YU91</accession>
<gene>
    <name evidence="1" type="ORF">BDD14_1979</name>
</gene>
<dbReference type="AlphaFoldDB" id="A0A4Q7YU91"/>